<dbReference type="EMBL" id="LGTK01000008">
    <property type="protein sequence ID" value="KPH77194.1"/>
    <property type="molecule type" value="Genomic_DNA"/>
</dbReference>
<protein>
    <recommendedName>
        <fullName evidence="3">DUF177 domain-containing protein</fullName>
    </recommendedName>
</protein>
<proteinExistence type="predicted"/>
<dbReference type="InterPro" id="IPR003772">
    <property type="entry name" value="YceD"/>
</dbReference>
<gene>
    <name evidence="1" type="ORF">AFL42_04045</name>
</gene>
<evidence type="ECO:0000313" key="1">
    <source>
        <dbReference type="EMBL" id="KPH77194.1"/>
    </source>
</evidence>
<accession>A0ABR5MM16</accession>
<organism evidence="1 2">
    <name type="scientific">Oceanobacillus caeni</name>
    <dbReference type="NCBI Taxonomy" id="405946"/>
    <lineage>
        <taxon>Bacteria</taxon>
        <taxon>Bacillati</taxon>
        <taxon>Bacillota</taxon>
        <taxon>Bacilli</taxon>
        <taxon>Bacillales</taxon>
        <taxon>Bacillaceae</taxon>
        <taxon>Oceanobacillus</taxon>
    </lineage>
</organism>
<comment type="caution">
    <text evidence="1">The sequence shown here is derived from an EMBL/GenBank/DDBJ whole genome shotgun (WGS) entry which is preliminary data.</text>
</comment>
<evidence type="ECO:0008006" key="3">
    <source>
        <dbReference type="Google" id="ProtNLM"/>
    </source>
</evidence>
<reference evidence="1 2" key="1">
    <citation type="submission" date="2015-07" db="EMBL/GenBank/DDBJ databases">
        <title>High-quality draft genome sequence of Oceanobacillus caeni HM6, a bacillus isolated from a human feces.</title>
        <authorList>
            <person name="Kumar J."/>
            <person name="Verma M.K."/>
            <person name="Pandey R."/>
            <person name="Bhambi M."/>
            <person name="Chauhan N."/>
        </authorList>
    </citation>
    <scope>NUCLEOTIDE SEQUENCE [LARGE SCALE GENOMIC DNA]</scope>
    <source>
        <strain evidence="1 2">HM6</strain>
    </source>
</reference>
<sequence length="175" mass="20164">MKFTLGEIRKHANQKPFTFDDHVDVSELKTMNNDIRNIDSVHVYGECVRSGGEQFIFTFTIEGEMILPDARTLVDVTYPFNIKVTEIFTTASYISAEDEDLEIHPITGELINLTPYIKENILLETPYRVFSDQEVDDSSLSGEGWDFLSEDDEKSKVDPRFQKLQSLLDKKMKEN</sequence>
<name>A0ABR5MM16_9BACI</name>
<keyword evidence="2" id="KW-1185">Reference proteome</keyword>
<dbReference type="RefSeq" id="WP_060667919.1">
    <property type="nucleotide sequence ID" value="NZ_LGTK01000008.1"/>
</dbReference>
<dbReference type="Pfam" id="PF02620">
    <property type="entry name" value="YceD"/>
    <property type="match status" value="1"/>
</dbReference>
<evidence type="ECO:0000313" key="2">
    <source>
        <dbReference type="Proteomes" id="UP000037854"/>
    </source>
</evidence>
<dbReference type="Proteomes" id="UP000037854">
    <property type="component" value="Unassembled WGS sequence"/>
</dbReference>